<dbReference type="PANTHER" id="PTHR46148">
    <property type="entry name" value="CHROMO DOMAIN-CONTAINING PROTEIN"/>
    <property type="match status" value="1"/>
</dbReference>
<dbReference type="InterPro" id="IPR016197">
    <property type="entry name" value="Chromo-like_dom_sf"/>
</dbReference>
<dbReference type="PANTHER" id="PTHR46148:SF52">
    <property type="entry name" value="OS04G0603800 PROTEIN"/>
    <property type="match status" value="1"/>
</dbReference>
<dbReference type="Pfam" id="PF24626">
    <property type="entry name" value="SH3_Tf2-1"/>
    <property type="match status" value="1"/>
</dbReference>
<organism evidence="2 3">
    <name type="scientific">Coffea arabica</name>
    <name type="common">Arabian coffee</name>
    <dbReference type="NCBI Taxonomy" id="13443"/>
    <lineage>
        <taxon>Eukaryota</taxon>
        <taxon>Viridiplantae</taxon>
        <taxon>Streptophyta</taxon>
        <taxon>Embryophyta</taxon>
        <taxon>Tracheophyta</taxon>
        <taxon>Spermatophyta</taxon>
        <taxon>Magnoliopsida</taxon>
        <taxon>eudicotyledons</taxon>
        <taxon>Gunneridae</taxon>
        <taxon>Pentapetalae</taxon>
        <taxon>asterids</taxon>
        <taxon>lamiids</taxon>
        <taxon>Gentianales</taxon>
        <taxon>Rubiaceae</taxon>
        <taxon>Ixoroideae</taxon>
        <taxon>Gardenieae complex</taxon>
        <taxon>Bertiereae - Coffeeae clade</taxon>
        <taxon>Coffeeae</taxon>
        <taxon>Coffea</taxon>
    </lineage>
</organism>
<evidence type="ECO:0000313" key="2">
    <source>
        <dbReference type="Proteomes" id="UP001652660"/>
    </source>
</evidence>
<feature type="domain" description="Tf2-1-like SH3-like" evidence="1">
    <location>
        <begin position="20"/>
        <end position="51"/>
    </location>
</feature>
<protein>
    <recommendedName>
        <fullName evidence="1">Tf2-1-like SH3-like domain-containing protein</fullName>
    </recommendedName>
</protein>
<name>A0ABM4U190_COFAR</name>
<sequence>MKHYADTKRLEMTFEVGDWIVEKIGTVAYKLKLLEGSKIHPVFHVSLLKKVGEGVTPSSALPYLDDEGQLKVQPVVVLDRRMVKQKNGAAVQWLVQWFNSTPAHAT</sequence>
<keyword evidence="2" id="KW-1185">Reference proteome</keyword>
<gene>
    <name evidence="3" type="primary">LOC140004800</name>
</gene>
<proteinExistence type="predicted"/>
<dbReference type="RefSeq" id="XP_071901049.1">
    <property type="nucleotide sequence ID" value="XM_072044948.1"/>
</dbReference>
<dbReference type="InterPro" id="IPR056924">
    <property type="entry name" value="SH3_Tf2-1"/>
</dbReference>
<evidence type="ECO:0000259" key="1">
    <source>
        <dbReference type="Pfam" id="PF24626"/>
    </source>
</evidence>
<accession>A0ABM4U190</accession>
<dbReference type="Proteomes" id="UP001652660">
    <property type="component" value="Chromosome 4c"/>
</dbReference>
<dbReference type="GeneID" id="140004800"/>
<reference evidence="3" key="1">
    <citation type="submission" date="2025-08" db="UniProtKB">
        <authorList>
            <consortium name="RefSeq"/>
        </authorList>
    </citation>
    <scope>IDENTIFICATION</scope>
    <source>
        <tissue evidence="3">Leaves</tissue>
    </source>
</reference>
<dbReference type="SUPFAM" id="SSF54160">
    <property type="entry name" value="Chromo domain-like"/>
    <property type="match status" value="1"/>
</dbReference>
<evidence type="ECO:0000313" key="3">
    <source>
        <dbReference type="RefSeq" id="XP_071901049.1"/>
    </source>
</evidence>